<accession>A0ABR6VGW3</accession>
<feature type="domain" description="AB hydrolase-1" evidence="1">
    <location>
        <begin position="94"/>
        <end position="274"/>
    </location>
</feature>
<comment type="caution">
    <text evidence="2">The sequence shown here is derived from an EMBL/GenBank/DDBJ whole genome shotgun (WGS) entry which is preliminary data.</text>
</comment>
<dbReference type="Gene3D" id="3.40.50.1820">
    <property type="entry name" value="alpha/beta hydrolase"/>
    <property type="match status" value="1"/>
</dbReference>
<dbReference type="InterPro" id="IPR029058">
    <property type="entry name" value="AB_hydrolase_fold"/>
</dbReference>
<dbReference type="EMBL" id="JACOGK010000002">
    <property type="protein sequence ID" value="MBC3535905.1"/>
    <property type="molecule type" value="Genomic_DNA"/>
</dbReference>
<dbReference type="Proteomes" id="UP000606870">
    <property type="component" value="Unassembled WGS sequence"/>
</dbReference>
<gene>
    <name evidence="2" type="ORF">H8J70_01325</name>
</gene>
<dbReference type="InterPro" id="IPR000073">
    <property type="entry name" value="AB_hydrolase_1"/>
</dbReference>
<evidence type="ECO:0000313" key="2">
    <source>
        <dbReference type="EMBL" id="MBC3535905.1"/>
    </source>
</evidence>
<dbReference type="Pfam" id="PF12697">
    <property type="entry name" value="Abhydrolase_6"/>
    <property type="match status" value="1"/>
</dbReference>
<dbReference type="InterPro" id="IPR052920">
    <property type="entry name" value="DNA-binding_regulatory"/>
</dbReference>
<reference evidence="2 3" key="1">
    <citation type="submission" date="2020-08" db="EMBL/GenBank/DDBJ databases">
        <authorList>
            <person name="Liu C."/>
            <person name="Sun Q."/>
        </authorList>
    </citation>
    <scope>NUCLEOTIDE SEQUENCE [LARGE SCALE GENOMIC DNA]</scope>
    <source>
        <strain evidence="2 3">NSJ-59</strain>
    </source>
</reference>
<proteinExistence type="predicted"/>
<name>A0ABR6VGW3_9FIRM</name>
<evidence type="ECO:0000313" key="3">
    <source>
        <dbReference type="Proteomes" id="UP000606870"/>
    </source>
</evidence>
<keyword evidence="3" id="KW-1185">Reference proteome</keyword>
<dbReference type="SUPFAM" id="SSF53474">
    <property type="entry name" value="alpha/beta-Hydrolases"/>
    <property type="match status" value="1"/>
</dbReference>
<dbReference type="PANTHER" id="PTHR43358">
    <property type="entry name" value="ALPHA/BETA-HYDROLASE"/>
    <property type="match status" value="1"/>
</dbReference>
<dbReference type="GO" id="GO:0016787">
    <property type="term" value="F:hydrolase activity"/>
    <property type="evidence" value="ECO:0007669"/>
    <property type="project" value="UniProtKB-KW"/>
</dbReference>
<dbReference type="RefSeq" id="WP_186501954.1">
    <property type="nucleotide sequence ID" value="NZ_JACOGK010000002.1"/>
</dbReference>
<sequence>MLHHFFKGLLRVVVLLLLLCTAVGAYIGNTAYHEFREAPWDEILGIKNNTKQQLTYIRTLEKERDWEPVRVNGQDGTILRGTYIPSPSHSHKTVILLHGLYQNRSMCLPYVPMYRNLGYNVLLVDLRGHGDSEGAHTDWGLSEVTDLQKWVQWLERKDGQSIIGLHGVSLGAAMALLYAGSDRDGHLSFVVADSSYGNIIALGREKLLHWTGDQRLVLGYNLLDPFFQAAMFVHTHELVANIEPAQAVRFIHVPVLFLHGSEDQLVPEKTAHSLYDNCGSQKKYIHIFQSSPHAAGIETDRADYVRTVSHFLEENV</sequence>
<evidence type="ECO:0000259" key="1">
    <source>
        <dbReference type="Pfam" id="PF12697"/>
    </source>
</evidence>
<keyword evidence="2" id="KW-0378">Hydrolase</keyword>
<organism evidence="2 3">
    <name type="scientific">Megasphaera hominis</name>
    <dbReference type="NCBI Taxonomy" id="159836"/>
    <lineage>
        <taxon>Bacteria</taxon>
        <taxon>Bacillati</taxon>
        <taxon>Bacillota</taxon>
        <taxon>Negativicutes</taxon>
        <taxon>Veillonellales</taxon>
        <taxon>Veillonellaceae</taxon>
        <taxon>Megasphaera</taxon>
    </lineage>
</organism>
<dbReference type="PANTHER" id="PTHR43358:SF4">
    <property type="entry name" value="ALPHA_BETA HYDROLASE FOLD-1 DOMAIN-CONTAINING PROTEIN"/>
    <property type="match status" value="1"/>
</dbReference>
<protein>
    <submittedName>
        <fullName evidence="2">Alpha/beta hydrolase</fullName>
    </submittedName>
</protein>